<evidence type="ECO:0000313" key="4">
    <source>
        <dbReference type="Proteomes" id="UP001334248"/>
    </source>
</evidence>
<feature type="signal peptide" evidence="2">
    <location>
        <begin position="1"/>
        <end position="21"/>
    </location>
</feature>
<reference evidence="3 4" key="1">
    <citation type="journal article" date="2023" name="Res Sq">
        <title>Genomic and morphological characterization of Knufia obscura isolated from the Mars 2020 spacecraft assembly facility.</title>
        <authorList>
            <person name="Chander A.M."/>
            <person name="Teixeira M.M."/>
            <person name="Singh N.K."/>
            <person name="Williams M.P."/>
            <person name="Parker C.W."/>
            <person name="Leo P."/>
            <person name="Stajich J.E."/>
            <person name="Torok T."/>
            <person name="Tighe S."/>
            <person name="Mason C.E."/>
            <person name="Venkateswaran K."/>
        </authorList>
    </citation>
    <scope>NUCLEOTIDE SEQUENCE [LARGE SCALE GENOMIC DNA]</scope>
    <source>
        <strain evidence="3 4">CCFEE 5817</strain>
    </source>
</reference>
<proteinExistence type="predicted"/>
<evidence type="ECO:0000256" key="2">
    <source>
        <dbReference type="SAM" id="SignalP"/>
    </source>
</evidence>
<keyword evidence="4" id="KW-1185">Reference proteome</keyword>
<evidence type="ECO:0000313" key="3">
    <source>
        <dbReference type="EMBL" id="KAK5945298.1"/>
    </source>
</evidence>
<evidence type="ECO:0000256" key="1">
    <source>
        <dbReference type="SAM" id="MobiDB-lite"/>
    </source>
</evidence>
<gene>
    <name evidence="3" type="ORF">PMZ80_002502</name>
</gene>
<dbReference type="RefSeq" id="XP_064733388.1">
    <property type="nucleotide sequence ID" value="XM_064870935.1"/>
</dbReference>
<keyword evidence="2" id="KW-0732">Signal</keyword>
<protein>
    <submittedName>
        <fullName evidence="3">Uncharacterized protein</fullName>
    </submittedName>
</protein>
<name>A0ABR0RXI9_9EURO</name>
<feature type="region of interest" description="Disordered" evidence="1">
    <location>
        <begin position="125"/>
        <end position="146"/>
    </location>
</feature>
<dbReference type="GeneID" id="89995951"/>
<dbReference type="Proteomes" id="UP001334248">
    <property type="component" value="Unassembled WGS sequence"/>
</dbReference>
<feature type="chain" id="PRO_5045358775" evidence="2">
    <location>
        <begin position="22"/>
        <end position="146"/>
    </location>
</feature>
<comment type="caution">
    <text evidence="3">The sequence shown here is derived from an EMBL/GenBank/DDBJ whole genome shotgun (WGS) entry which is preliminary data.</text>
</comment>
<dbReference type="EMBL" id="JAVHJV010000002">
    <property type="protein sequence ID" value="KAK5945298.1"/>
    <property type="molecule type" value="Genomic_DNA"/>
</dbReference>
<organism evidence="3 4">
    <name type="scientific">Knufia obscura</name>
    <dbReference type="NCBI Taxonomy" id="1635080"/>
    <lineage>
        <taxon>Eukaryota</taxon>
        <taxon>Fungi</taxon>
        <taxon>Dikarya</taxon>
        <taxon>Ascomycota</taxon>
        <taxon>Pezizomycotina</taxon>
        <taxon>Eurotiomycetes</taxon>
        <taxon>Chaetothyriomycetidae</taxon>
        <taxon>Chaetothyriales</taxon>
        <taxon>Trichomeriaceae</taxon>
        <taxon>Knufia</taxon>
    </lineage>
</organism>
<accession>A0ABR0RXI9</accession>
<sequence length="146" mass="15356">MLFNKVPLVALFVMPALLVSAQTQDEKLAEAMSKAIKYCAAGTADADCHYAAIQEGICVPLLDPEHTGVKGATFSNEVLGSHCNMYANKDCKEEDGLGPSVEGGMGAYTVDFDKPFSAYKCVTSRTEPAGDDGSEGAPWATLKATA</sequence>